<organism evidence="14 15">
    <name type="scientific">Solilutibacter tolerans</name>
    <dbReference type="NCBI Taxonomy" id="1604334"/>
    <lineage>
        <taxon>Bacteria</taxon>
        <taxon>Pseudomonadati</taxon>
        <taxon>Pseudomonadota</taxon>
        <taxon>Gammaproteobacteria</taxon>
        <taxon>Lysobacterales</taxon>
        <taxon>Lysobacteraceae</taxon>
        <taxon>Solilutibacter</taxon>
    </lineage>
</organism>
<dbReference type="PRINTS" id="PR00730">
    <property type="entry name" value="THERMOLYSIN"/>
</dbReference>
<dbReference type="EMBL" id="FTLW01000001">
    <property type="protein sequence ID" value="SIP95599.1"/>
    <property type="molecule type" value="Genomic_DNA"/>
</dbReference>
<feature type="chain" id="PRO_5023074319" description="Neutral metalloproteinase" evidence="10">
    <location>
        <begin position="25"/>
        <end position="530"/>
    </location>
</feature>
<dbReference type="RefSeq" id="WP_076584767.1">
    <property type="nucleotide sequence ID" value="NZ_FTLW01000001.1"/>
</dbReference>
<feature type="active site" description="Proton donor" evidence="9">
    <location>
        <position position="425"/>
    </location>
</feature>
<dbReference type="CDD" id="cd09597">
    <property type="entry name" value="M4_TLP"/>
    <property type="match status" value="1"/>
</dbReference>
<evidence type="ECO:0000256" key="6">
    <source>
        <dbReference type="ARBA" id="ARBA00022833"/>
    </source>
</evidence>
<dbReference type="Gene3D" id="3.10.450.490">
    <property type="match status" value="1"/>
</dbReference>
<keyword evidence="8" id="KW-0865">Zymogen</keyword>
<evidence type="ECO:0000256" key="9">
    <source>
        <dbReference type="PIRSR" id="PIRSR623612-1"/>
    </source>
</evidence>
<keyword evidence="4 10" id="KW-0732">Signal</keyword>
<dbReference type="InterPro" id="IPR050728">
    <property type="entry name" value="Zinc_Metalloprotease_M4"/>
</dbReference>
<proteinExistence type="inferred from homology"/>
<comment type="cofactor">
    <cofactor evidence="10">
        <name>Zn(2+)</name>
        <dbReference type="ChEBI" id="CHEBI:29105"/>
    </cofactor>
</comment>
<dbReference type="PANTHER" id="PTHR33794:SF1">
    <property type="entry name" value="BACILLOLYSIN"/>
    <property type="match status" value="1"/>
</dbReference>
<comment type="subcellular location">
    <subcellularLocation>
        <location evidence="10">Secreted</location>
    </subcellularLocation>
</comment>
<dbReference type="AlphaFoldDB" id="A0A1N6NU22"/>
<dbReference type="Pfam" id="PF02868">
    <property type="entry name" value="Peptidase_M4_C"/>
    <property type="match status" value="1"/>
</dbReference>
<evidence type="ECO:0000256" key="1">
    <source>
        <dbReference type="ARBA" id="ARBA00009388"/>
    </source>
</evidence>
<keyword evidence="6 10" id="KW-0862">Zinc</keyword>
<comment type="function">
    <text evidence="10">Extracellular zinc metalloprotease.</text>
</comment>
<keyword evidence="5 10" id="KW-0378">Hydrolase</keyword>
<evidence type="ECO:0000256" key="4">
    <source>
        <dbReference type="ARBA" id="ARBA00022729"/>
    </source>
</evidence>
<dbReference type="InterPro" id="IPR027268">
    <property type="entry name" value="Peptidase_M4/M1_CTD_sf"/>
</dbReference>
<feature type="domain" description="Peptidase M4" evidence="11">
    <location>
        <begin position="193"/>
        <end position="341"/>
    </location>
</feature>
<keyword evidence="2 10" id="KW-0645">Protease</keyword>
<gene>
    <name evidence="14" type="ORF">SAMN05421546_0382</name>
</gene>
<reference evidence="15" key="1">
    <citation type="submission" date="2017-01" db="EMBL/GenBank/DDBJ databases">
        <authorList>
            <person name="Varghese N."/>
            <person name="Submissions S."/>
        </authorList>
    </citation>
    <scope>NUCLEOTIDE SEQUENCE [LARGE SCALE GENOMIC DNA]</scope>
    <source>
        <strain evidence="15">UM1</strain>
    </source>
</reference>
<evidence type="ECO:0000313" key="14">
    <source>
        <dbReference type="EMBL" id="SIP95599.1"/>
    </source>
</evidence>
<dbReference type="Proteomes" id="UP000241788">
    <property type="component" value="Unassembled WGS sequence"/>
</dbReference>
<accession>A0A1N6NU22</accession>
<dbReference type="GO" id="GO:0006508">
    <property type="term" value="P:proteolysis"/>
    <property type="evidence" value="ECO:0007669"/>
    <property type="project" value="UniProtKB-KW"/>
</dbReference>
<evidence type="ECO:0000256" key="5">
    <source>
        <dbReference type="ARBA" id="ARBA00022801"/>
    </source>
</evidence>
<evidence type="ECO:0000256" key="2">
    <source>
        <dbReference type="ARBA" id="ARBA00022670"/>
    </source>
</evidence>
<keyword evidence="10" id="KW-0964">Secreted</keyword>
<name>A0A1N6NU22_9GAMM</name>
<dbReference type="InterPro" id="IPR011096">
    <property type="entry name" value="FTP_domain"/>
</dbReference>
<keyword evidence="7 10" id="KW-0482">Metalloprotease</keyword>
<dbReference type="GO" id="GO:0005576">
    <property type="term" value="C:extracellular region"/>
    <property type="evidence" value="ECO:0007669"/>
    <property type="project" value="UniProtKB-SubCell"/>
</dbReference>
<dbReference type="Gene3D" id="3.10.170.10">
    <property type="match status" value="1"/>
</dbReference>
<dbReference type="EC" id="3.4.24.-" evidence="10"/>
<comment type="similarity">
    <text evidence="1 10">Belongs to the peptidase M4 family.</text>
</comment>
<dbReference type="GO" id="GO:0046872">
    <property type="term" value="F:metal ion binding"/>
    <property type="evidence" value="ECO:0007669"/>
    <property type="project" value="UniProtKB-UniRule"/>
</dbReference>
<dbReference type="InterPro" id="IPR013856">
    <property type="entry name" value="Peptidase_M4_domain"/>
</dbReference>
<dbReference type="Pfam" id="PF07504">
    <property type="entry name" value="FTP"/>
    <property type="match status" value="1"/>
</dbReference>
<evidence type="ECO:0000313" key="15">
    <source>
        <dbReference type="Proteomes" id="UP000241788"/>
    </source>
</evidence>
<dbReference type="Gene3D" id="3.10.450.40">
    <property type="match status" value="1"/>
</dbReference>
<dbReference type="InterPro" id="IPR023612">
    <property type="entry name" value="Peptidase_M4"/>
</dbReference>
<evidence type="ECO:0000256" key="7">
    <source>
        <dbReference type="ARBA" id="ARBA00023049"/>
    </source>
</evidence>
<evidence type="ECO:0000256" key="8">
    <source>
        <dbReference type="ARBA" id="ARBA00023145"/>
    </source>
</evidence>
<dbReference type="OrthoDB" id="5378341at2"/>
<keyword evidence="15" id="KW-1185">Reference proteome</keyword>
<feature type="domain" description="FTP" evidence="13">
    <location>
        <begin position="53"/>
        <end position="100"/>
    </location>
</feature>
<evidence type="ECO:0000256" key="3">
    <source>
        <dbReference type="ARBA" id="ARBA00022723"/>
    </source>
</evidence>
<dbReference type="Gene3D" id="1.10.390.10">
    <property type="entry name" value="Neutral Protease Domain 2"/>
    <property type="match status" value="1"/>
</dbReference>
<feature type="domain" description="Peptidase M4 C-terminal" evidence="12">
    <location>
        <begin position="345"/>
        <end position="529"/>
    </location>
</feature>
<sequence>MQSQVRLICAAVVAALAVSASGLATGAANSSAANRAQGLIDANPGWANRVTGDSFDLRGVVVDNDGTEHVRYNRSYKGLPVIGGDVVVHSKGGNLKSMTQTINNMSRPGLGARVKADDAIVAAGVDFGGGFDGKPTARKVVYAMYSQPTLAWEVVMKGTRADQTPTEMHYFVDANSGAILDAWDMVHSAAANGTGKTITLGDVGITTDSVSGGYQLLDLSRGGGATYDARNAAYTSAAGNAVMLTDADNVWGNYTKTDRATSAAEAHYGVAVTWDYYKNVHGRNGIFNDGKGVKSYVHTGTNWNNAVWYNNSMMYGDGDGTSWLPLTVLDVAGHEMSHGVAQATSGLAYSGDMGGLNEGNSDIFGTLVEFYANNSSDPGDYLIGEEVYISNPNGTKALRHMFKQNIDGASYVCYPSRGFRREDPHYTSGVANRFFYLLAEGAVVPSGFGAGTTYNLTPSSLVCNGNTGLAGIGRTKAGAIWYRALDLYFTSSTKYPNARTATLNAARDLYGSGSPEYNAVAAAWSATNVN</sequence>
<keyword evidence="3" id="KW-0479">Metal-binding</keyword>
<dbReference type="PANTHER" id="PTHR33794">
    <property type="entry name" value="BACILLOLYSIN"/>
    <property type="match status" value="1"/>
</dbReference>
<evidence type="ECO:0000259" key="12">
    <source>
        <dbReference type="Pfam" id="PF02868"/>
    </source>
</evidence>
<evidence type="ECO:0000259" key="11">
    <source>
        <dbReference type="Pfam" id="PF01447"/>
    </source>
</evidence>
<dbReference type="Pfam" id="PF01447">
    <property type="entry name" value="Peptidase_M4"/>
    <property type="match status" value="1"/>
</dbReference>
<evidence type="ECO:0000259" key="13">
    <source>
        <dbReference type="Pfam" id="PF07504"/>
    </source>
</evidence>
<dbReference type="STRING" id="1604334.SAMN05421546_0382"/>
<protein>
    <recommendedName>
        <fullName evidence="10">Neutral metalloproteinase</fullName>
        <ecNumber evidence="10">3.4.24.-</ecNumber>
    </recommendedName>
</protein>
<dbReference type="GO" id="GO:0004222">
    <property type="term" value="F:metalloendopeptidase activity"/>
    <property type="evidence" value="ECO:0007669"/>
    <property type="project" value="UniProtKB-UniRule"/>
</dbReference>
<feature type="active site" evidence="9">
    <location>
        <position position="335"/>
    </location>
</feature>
<evidence type="ECO:0000256" key="10">
    <source>
        <dbReference type="RuleBase" id="RU366073"/>
    </source>
</evidence>
<dbReference type="SUPFAM" id="SSF55486">
    <property type="entry name" value="Metalloproteases ('zincins'), catalytic domain"/>
    <property type="match status" value="1"/>
</dbReference>
<feature type="signal peptide" evidence="10">
    <location>
        <begin position="1"/>
        <end position="24"/>
    </location>
</feature>
<dbReference type="InterPro" id="IPR001570">
    <property type="entry name" value="Peptidase_M4_C_domain"/>
</dbReference>